<dbReference type="PROSITE" id="PS51832">
    <property type="entry name" value="HD_GYP"/>
    <property type="match status" value="1"/>
</dbReference>
<dbReference type="PROSITE" id="PS51831">
    <property type="entry name" value="HD"/>
    <property type="match status" value="1"/>
</dbReference>
<evidence type="ECO:0000259" key="2">
    <source>
        <dbReference type="PROSITE" id="PS51832"/>
    </source>
</evidence>
<dbReference type="Pfam" id="PF13487">
    <property type="entry name" value="HD_5"/>
    <property type="match status" value="1"/>
</dbReference>
<dbReference type="SMART" id="SM00471">
    <property type="entry name" value="HDc"/>
    <property type="match status" value="1"/>
</dbReference>
<dbReference type="SUPFAM" id="SSF109604">
    <property type="entry name" value="HD-domain/PDEase-like"/>
    <property type="match status" value="1"/>
</dbReference>
<reference evidence="3" key="1">
    <citation type="journal article" date="2015" name="Proc. Natl. Acad. Sci. U.S.A.">
        <title>Networks of energetic and metabolic interactions define dynamics in microbial communities.</title>
        <authorList>
            <person name="Embree M."/>
            <person name="Liu J.K."/>
            <person name="Al-Bassam M.M."/>
            <person name="Zengler K."/>
        </authorList>
    </citation>
    <scope>NUCLEOTIDE SEQUENCE</scope>
</reference>
<evidence type="ECO:0000259" key="1">
    <source>
        <dbReference type="PROSITE" id="PS51831"/>
    </source>
</evidence>
<organism evidence="3">
    <name type="scientific">hydrocarbon metagenome</name>
    <dbReference type="NCBI Taxonomy" id="938273"/>
    <lineage>
        <taxon>unclassified sequences</taxon>
        <taxon>metagenomes</taxon>
        <taxon>ecological metagenomes</taxon>
    </lineage>
</organism>
<dbReference type="InterPro" id="IPR037522">
    <property type="entry name" value="HD_GYP_dom"/>
</dbReference>
<dbReference type="EMBL" id="LNQE01001831">
    <property type="protein sequence ID" value="KUG05085.1"/>
    <property type="molecule type" value="Genomic_DNA"/>
</dbReference>
<dbReference type="Gene3D" id="1.10.3210.10">
    <property type="entry name" value="Hypothetical protein af1432"/>
    <property type="match status" value="1"/>
</dbReference>
<sequence length="195" mass="22295">MSVSQIIVNQNEKQMCLHFLNRLKRYDLDTYLHSCRVAKISLWIGESIVFDETFNKQVYYAALLHDVGKIKVPYGILHKTNKLSSADWSIIRKHSQYGAELLNEYPSESITSDLINSVYYHHEHYNGNGYPNGLRGDDIPLPARVISVADALDAMLNPRPYRKTPLLYDEAIGELQIHAGTQFDPSIIIKMINCL</sequence>
<dbReference type="InterPro" id="IPR006675">
    <property type="entry name" value="HDIG_dom"/>
</dbReference>
<dbReference type="NCBIfam" id="TIGR00277">
    <property type="entry name" value="HDIG"/>
    <property type="match status" value="1"/>
</dbReference>
<comment type="caution">
    <text evidence="3">The sequence shown here is derived from an EMBL/GenBank/DDBJ whole genome shotgun (WGS) entry which is preliminary data.</text>
</comment>
<dbReference type="AlphaFoldDB" id="A0A0W8E9B8"/>
<gene>
    <name evidence="3" type="ORF">ASZ90_017574</name>
</gene>
<dbReference type="PANTHER" id="PTHR43155">
    <property type="entry name" value="CYCLIC DI-GMP PHOSPHODIESTERASE PA4108-RELATED"/>
    <property type="match status" value="1"/>
</dbReference>
<dbReference type="InterPro" id="IPR006674">
    <property type="entry name" value="HD_domain"/>
</dbReference>
<evidence type="ECO:0000313" key="3">
    <source>
        <dbReference type="EMBL" id="KUG05085.1"/>
    </source>
</evidence>
<accession>A0A0W8E9B8</accession>
<name>A0A0W8E9B8_9ZZZZ</name>
<proteinExistence type="predicted"/>
<feature type="domain" description="HD" evidence="1">
    <location>
        <begin position="30"/>
        <end position="155"/>
    </location>
</feature>
<dbReference type="CDD" id="cd00077">
    <property type="entry name" value="HDc"/>
    <property type="match status" value="1"/>
</dbReference>
<dbReference type="InterPro" id="IPR003607">
    <property type="entry name" value="HD/PDEase_dom"/>
</dbReference>
<feature type="domain" description="HD-GYP" evidence="2">
    <location>
        <begin position="8"/>
        <end position="195"/>
    </location>
</feature>
<protein>
    <submittedName>
        <fullName evidence="3">Putative membrane associated protein</fullName>
    </submittedName>
</protein>